<dbReference type="AlphaFoldDB" id="A0A0E9VE93"/>
<proteinExistence type="predicted"/>
<dbReference type="EMBL" id="GBXM01032817">
    <property type="protein sequence ID" value="JAH75760.1"/>
    <property type="molecule type" value="Transcribed_RNA"/>
</dbReference>
<organism evidence="2">
    <name type="scientific">Anguilla anguilla</name>
    <name type="common">European freshwater eel</name>
    <name type="synonym">Muraena anguilla</name>
    <dbReference type="NCBI Taxonomy" id="7936"/>
    <lineage>
        <taxon>Eukaryota</taxon>
        <taxon>Metazoa</taxon>
        <taxon>Chordata</taxon>
        <taxon>Craniata</taxon>
        <taxon>Vertebrata</taxon>
        <taxon>Euteleostomi</taxon>
        <taxon>Actinopterygii</taxon>
        <taxon>Neopterygii</taxon>
        <taxon>Teleostei</taxon>
        <taxon>Anguilliformes</taxon>
        <taxon>Anguillidae</taxon>
        <taxon>Anguilla</taxon>
    </lineage>
</organism>
<evidence type="ECO:0000313" key="2">
    <source>
        <dbReference type="EMBL" id="JAH75760.1"/>
    </source>
</evidence>
<accession>A0A0E9VE93</accession>
<reference evidence="2" key="2">
    <citation type="journal article" date="2015" name="Fish Shellfish Immunol.">
        <title>Early steps in the European eel (Anguilla anguilla)-Vibrio vulnificus interaction in the gills: Role of the RtxA13 toxin.</title>
        <authorList>
            <person name="Callol A."/>
            <person name="Pajuelo D."/>
            <person name="Ebbesson L."/>
            <person name="Teles M."/>
            <person name="MacKenzie S."/>
            <person name="Amaro C."/>
        </authorList>
    </citation>
    <scope>NUCLEOTIDE SEQUENCE</scope>
</reference>
<reference evidence="2" key="1">
    <citation type="submission" date="2014-11" db="EMBL/GenBank/DDBJ databases">
        <authorList>
            <person name="Amaro Gonzalez C."/>
        </authorList>
    </citation>
    <scope>NUCLEOTIDE SEQUENCE</scope>
</reference>
<feature type="region of interest" description="Disordered" evidence="1">
    <location>
        <begin position="1"/>
        <end position="25"/>
    </location>
</feature>
<name>A0A0E9VE93_ANGAN</name>
<protein>
    <submittedName>
        <fullName evidence="2">Uncharacterized protein</fullName>
    </submittedName>
</protein>
<sequence length="25" mass="2858">MRGLGKHTSEKKRAARLANSLHCHR</sequence>
<evidence type="ECO:0000256" key="1">
    <source>
        <dbReference type="SAM" id="MobiDB-lite"/>
    </source>
</evidence>